<dbReference type="EMBL" id="JBHSBI010000022">
    <property type="protein sequence ID" value="MFC4012506.1"/>
    <property type="molecule type" value="Genomic_DNA"/>
</dbReference>
<reference evidence="7" key="1">
    <citation type="journal article" date="2019" name="Int. J. Syst. Evol. Microbiol.">
        <title>The Global Catalogue of Microorganisms (GCM) 10K type strain sequencing project: providing services to taxonomists for standard genome sequencing and annotation.</title>
        <authorList>
            <consortium name="The Broad Institute Genomics Platform"/>
            <consortium name="The Broad Institute Genome Sequencing Center for Infectious Disease"/>
            <person name="Wu L."/>
            <person name="Ma J."/>
        </authorList>
    </citation>
    <scope>NUCLEOTIDE SEQUENCE [LARGE SCALE GENOMIC DNA]</scope>
    <source>
        <strain evidence="7">TBRC 1276</strain>
    </source>
</reference>
<evidence type="ECO:0000256" key="1">
    <source>
        <dbReference type="ARBA" id="ARBA00004141"/>
    </source>
</evidence>
<dbReference type="InterPro" id="IPR032808">
    <property type="entry name" value="DoxX"/>
</dbReference>
<evidence type="ECO:0000256" key="3">
    <source>
        <dbReference type="ARBA" id="ARBA00022989"/>
    </source>
</evidence>
<protein>
    <submittedName>
        <fullName evidence="6">DoxX family protein</fullName>
    </submittedName>
</protein>
<comment type="subcellular location">
    <subcellularLocation>
        <location evidence="1">Membrane</location>
        <topology evidence="1">Multi-pass membrane protein</topology>
    </subcellularLocation>
</comment>
<keyword evidence="4 5" id="KW-0472">Membrane</keyword>
<accession>A0ABV8GIE3</accession>
<feature type="transmembrane region" description="Helical" evidence="5">
    <location>
        <begin position="58"/>
        <end position="84"/>
    </location>
</feature>
<dbReference type="Proteomes" id="UP001595851">
    <property type="component" value="Unassembled WGS sequence"/>
</dbReference>
<evidence type="ECO:0000256" key="4">
    <source>
        <dbReference type="ARBA" id="ARBA00023136"/>
    </source>
</evidence>
<feature type="transmembrane region" description="Helical" evidence="5">
    <location>
        <begin position="96"/>
        <end position="115"/>
    </location>
</feature>
<gene>
    <name evidence="6" type="ORF">ACFOY2_35090</name>
</gene>
<comment type="caution">
    <text evidence="6">The sequence shown here is derived from an EMBL/GenBank/DDBJ whole genome shotgun (WGS) entry which is preliminary data.</text>
</comment>
<evidence type="ECO:0000256" key="2">
    <source>
        <dbReference type="ARBA" id="ARBA00022692"/>
    </source>
</evidence>
<organism evidence="6 7">
    <name type="scientific">Nonomuraea purpurea</name>
    <dbReference type="NCBI Taxonomy" id="1849276"/>
    <lineage>
        <taxon>Bacteria</taxon>
        <taxon>Bacillati</taxon>
        <taxon>Actinomycetota</taxon>
        <taxon>Actinomycetes</taxon>
        <taxon>Streptosporangiales</taxon>
        <taxon>Streptosporangiaceae</taxon>
        <taxon>Nonomuraea</taxon>
    </lineage>
</organism>
<dbReference type="RefSeq" id="WP_379532411.1">
    <property type="nucleotide sequence ID" value="NZ_JBHSBI010000022.1"/>
</dbReference>
<proteinExistence type="predicted"/>
<evidence type="ECO:0000313" key="6">
    <source>
        <dbReference type="EMBL" id="MFC4012506.1"/>
    </source>
</evidence>
<evidence type="ECO:0000256" key="5">
    <source>
        <dbReference type="SAM" id="Phobius"/>
    </source>
</evidence>
<sequence length="116" mass="11610">MSAVVVVLSVLLGLLFVGTGGIKVLSVPPSPAIRDHLGIRPELWRLIGVLEAAGGVGLLAGFVVPPLGVAASIGLVLLMIGAIVSRVRVSDSAAAISIDVLVLVLVAGLVAARTFA</sequence>
<keyword evidence="7" id="KW-1185">Reference proteome</keyword>
<keyword evidence="2 5" id="KW-0812">Transmembrane</keyword>
<evidence type="ECO:0000313" key="7">
    <source>
        <dbReference type="Proteomes" id="UP001595851"/>
    </source>
</evidence>
<dbReference type="Pfam" id="PF13564">
    <property type="entry name" value="DoxX_2"/>
    <property type="match status" value="1"/>
</dbReference>
<keyword evidence="3 5" id="KW-1133">Transmembrane helix</keyword>
<name>A0ABV8GIE3_9ACTN</name>